<protein>
    <submittedName>
        <fullName evidence="1">Uncharacterized protein</fullName>
    </submittedName>
</protein>
<dbReference type="Proteomes" id="UP001646157">
    <property type="component" value="Unassembled WGS sequence"/>
</dbReference>
<accession>A0ABS2NJU2</accession>
<evidence type="ECO:0000313" key="1">
    <source>
        <dbReference type="EMBL" id="MBM7588132.1"/>
    </source>
</evidence>
<organism evidence="1 2">
    <name type="scientific">Rossellomorea pakistanensis</name>
    <dbReference type="NCBI Taxonomy" id="992288"/>
    <lineage>
        <taxon>Bacteria</taxon>
        <taxon>Bacillati</taxon>
        <taxon>Bacillota</taxon>
        <taxon>Bacilli</taxon>
        <taxon>Bacillales</taxon>
        <taxon>Bacillaceae</taxon>
        <taxon>Rossellomorea</taxon>
    </lineage>
</organism>
<gene>
    <name evidence="1" type="ORF">JOC86_004707</name>
</gene>
<proteinExistence type="predicted"/>
<comment type="caution">
    <text evidence="1">The sequence shown here is derived from an EMBL/GenBank/DDBJ whole genome shotgun (WGS) entry which is preliminary data.</text>
</comment>
<dbReference type="EMBL" id="JAFBDZ010000007">
    <property type="protein sequence ID" value="MBM7588132.1"/>
    <property type="molecule type" value="Genomic_DNA"/>
</dbReference>
<reference evidence="1 2" key="1">
    <citation type="submission" date="2021-01" db="EMBL/GenBank/DDBJ databases">
        <title>Genomic Encyclopedia of Type Strains, Phase IV (KMG-IV): sequencing the most valuable type-strain genomes for metagenomic binning, comparative biology and taxonomic classification.</title>
        <authorList>
            <person name="Goeker M."/>
        </authorList>
    </citation>
    <scope>NUCLEOTIDE SEQUENCE [LARGE SCALE GENOMIC DNA]</scope>
    <source>
        <strain evidence="1 2">DSM 24834</strain>
    </source>
</reference>
<sequence>MVNNYLPESAASHAKPSMKEAILCMGWTLI</sequence>
<name>A0ABS2NJU2_9BACI</name>
<keyword evidence="2" id="KW-1185">Reference proteome</keyword>
<evidence type="ECO:0000313" key="2">
    <source>
        <dbReference type="Proteomes" id="UP001646157"/>
    </source>
</evidence>